<evidence type="ECO:0000256" key="9">
    <source>
        <dbReference type="SAM" id="MobiDB-lite"/>
    </source>
</evidence>
<evidence type="ECO:0000256" key="2">
    <source>
        <dbReference type="ARBA" id="ARBA00004496"/>
    </source>
</evidence>
<dbReference type="InterPro" id="IPR024970">
    <property type="entry name" value="Maelstrom"/>
</dbReference>
<dbReference type="Proteomes" id="UP000075883">
    <property type="component" value="Unassembled WGS sequence"/>
</dbReference>
<dbReference type="PANTHER" id="PTHR21358">
    <property type="entry name" value="PROTEIN MAELSTROM HOMOLOG"/>
    <property type="match status" value="1"/>
</dbReference>
<organism evidence="11 12">
    <name type="scientific">Anopheles culicifacies</name>
    <dbReference type="NCBI Taxonomy" id="139723"/>
    <lineage>
        <taxon>Eukaryota</taxon>
        <taxon>Metazoa</taxon>
        <taxon>Ecdysozoa</taxon>
        <taxon>Arthropoda</taxon>
        <taxon>Hexapoda</taxon>
        <taxon>Insecta</taxon>
        <taxon>Pterygota</taxon>
        <taxon>Neoptera</taxon>
        <taxon>Endopterygota</taxon>
        <taxon>Diptera</taxon>
        <taxon>Nematocera</taxon>
        <taxon>Culicoidea</taxon>
        <taxon>Culicidae</taxon>
        <taxon>Anophelinae</taxon>
        <taxon>Anopheles</taxon>
        <taxon>culicifacies species complex</taxon>
    </lineage>
</organism>
<feature type="region of interest" description="Disordered" evidence="9">
    <location>
        <begin position="1"/>
        <end position="33"/>
    </location>
</feature>
<dbReference type="Pfam" id="PF13017">
    <property type="entry name" value="Maelstrom"/>
    <property type="match status" value="1"/>
</dbReference>
<dbReference type="PANTHER" id="PTHR21358:SF4">
    <property type="entry name" value="PROTEIN MAELSTROM HOMOLOG"/>
    <property type="match status" value="1"/>
</dbReference>
<evidence type="ECO:0000256" key="7">
    <source>
        <dbReference type="ARBA" id="ARBA00023158"/>
    </source>
</evidence>
<dbReference type="GO" id="GO:0007140">
    <property type="term" value="P:male meiotic nuclear division"/>
    <property type="evidence" value="ECO:0007669"/>
    <property type="project" value="TreeGrafter"/>
</dbReference>
<evidence type="ECO:0000313" key="11">
    <source>
        <dbReference type="EnsemblMetazoa" id="ACUA001343-PA"/>
    </source>
</evidence>
<dbReference type="GO" id="GO:0007283">
    <property type="term" value="P:spermatogenesis"/>
    <property type="evidence" value="ECO:0007669"/>
    <property type="project" value="TreeGrafter"/>
</dbReference>
<reference evidence="11" key="2">
    <citation type="submission" date="2020-05" db="UniProtKB">
        <authorList>
            <consortium name="EnsemblMetazoa"/>
        </authorList>
    </citation>
    <scope>IDENTIFICATION</scope>
    <source>
        <strain evidence="11">A-37</strain>
    </source>
</reference>
<evidence type="ECO:0000256" key="1">
    <source>
        <dbReference type="ARBA" id="ARBA00004123"/>
    </source>
</evidence>
<keyword evidence="5" id="KW-0221">Differentiation</keyword>
<comment type="similarity">
    <text evidence="3">Belongs to the maelstrom family.</text>
</comment>
<dbReference type="GO" id="GO:0043565">
    <property type="term" value="F:sequence-specific DNA binding"/>
    <property type="evidence" value="ECO:0007669"/>
    <property type="project" value="TreeGrafter"/>
</dbReference>
<proteinExistence type="inferred from homology"/>
<keyword evidence="7" id="KW-0943">RNA-mediated gene silencing</keyword>
<comment type="subcellular location">
    <subcellularLocation>
        <location evidence="2">Cytoplasm</location>
    </subcellularLocation>
    <subcellularLocation>
        <location evidence="1">Nucleus</location>
    </subcellularLocation>
</comment>
<sequence>MDSRRREPYIQQAKQEGSKQNQSRCARSSEIDDKQEIKHETMDKIELIRDSVKERLWQAELADGLDKQVFYLISMTYFCQTSNGYVPAELGVVEFNLECGVKEHLHILIKPEIIPLGFALDAQLHAEKTHGLPLPPNALGVGDYDEIATKLLAFLKVEQSFPPLFTDAKDISMVESILGDILGKQIAGKRLGVSSVAELFFQLKQGAEYHMMSATLFPSVEAAQAIIDENEFSYVQNISCEYHESCGKIMECALSKCIQWAYIISSNCCMEVNVDLIPGKHIPADWEPITTNSVQDASIELNDVMDNGEPDVSQNRERLEDRYADCEPGCSGIRQPAKQARYVSQDPKPDLDELLKQQASGEAYIKRVDLHEPQFLEEDEHRRGMVIRLKESQLSILNVLGPGRGRGIPVDELPPPAVMGRGHGSIHRRGPYFNPRRGR</sequence>
<dbReference type="InterPro" id="IPR039259">
    <property type="entry name" value="Protein_maelstrom"/>
</dbReference>
<dbReference type="AlphaFoldDB" id="A0A182LT72"/>
<keyword evidence="6" id="KW-0238">DNA-binding</keyword>
<evidence type="ECO:0000256" key="4">
    <source>
        <dbReference type="ARBA" id="ARBA00022490"/>
    </source>
</evidence>
<accession>A0A182LT72</accession>
<reference evidence="12" key="1">
    <citation type="submission" date="2013-09" db="EMBL/GenBank/DDBJ databases">
        <title>The Genome Sequence of Anopheles culicifacies species A.</title>
        <authorList>
            <consortium name="The Broad Institute Genomics Platform"/>
            <person name="Neafsey D.E."/>
            <person name="Besansky N."/>
            <person name="Howell P."/>
            <person name="Walton C."/>
            <person name="Young S.K."/>
            <person name="Zeng Q."/>
            <person name="Gargeya S."/>
            <person name="Fitzgerald M."/>
            <person name="Haas B."/>
            <person name="Abouelleil A."/>
            <person name="Allen A.W."/>
            <person name="Alvarado L."/>
            <person name="Arachchi H.M."/>
            <person name="Berlin A.M."/>
            <person name="Chapman S.B."/>
            <person name="Gainer-Dewar J."/>
            <person name="Goldberg J."/>
            <person name="Griggs A."/>
            <person name="Gujja S."/>
            <person name="Hansen M."/>
            <person name="Howarth C."/>
            <person name="Imamovic A."/>
            <person name="Ireland A."/>
            <person name="Larimer J."/>
            <person name="McCowan C."/>
            <person name="Murphy C."/>
            <person name="Pearson M."/>
            <person name="Poon T.W."/>
            <person name="Priest M."/>
            <person name="Roberts A."/>
            <person name="Saif S."/>
            <person name="Shea T."/>
            <person name="Sisk P."/>
            <person name="Sykes S."/>
            <person name="Wortman J."/>
            <person name="Nusbaum C."/>
            <person name="Birren B."/>
        </authorList>
    </citation>
    <scope>NUCLEOTIDE SEQUENCE [LARGE SCALE GENOMIC DNA]</scope>
    <source>
        <strain evidence="12">A-37</strain>
    </source>
</reference>
<evidence type="ECO:0000313" key="12">
    <source>
        <dbReference type="Proteomes" id="UP000075883"/>
    </source>
</evidence>
<keyword evidence="8" id="KW-0539">Nucleus</keyword>
<evidence type="ECO:0000256" key="8">
    <source>
        <dbReference type="ARBA" id="ARBA00023242"/>
    </source>
</evidence>
<evidence type="ECO:0000256" key="3">
    <source>
        <dbReference type="ARBA" id="ARBA00007057"/>
    </source>
</evidence>
<dbReference type="GO" id="GO:0060964">
    <property type="term" value="P:regulation of miRNA-mediated gene silencing"/>
    <property type="evidence" value="ECO:0007669"/>
    <property type="project" value="InterPro"/>
</dbReference>
<protein>
    <recommendedName>
        <fullName evidence="10">Maelstrom domain-containing protein</fullName>
    </recommendedName>
</protein>
<feature type="compositionally biased region" description="Basic residues" evidence="9">
    <location>
        <begin position="424"/>
        <end position="439"/>
    </location>
</feature>
<dbReference type="GO" id="GO:0045892">
    <property type="term" value="P:negative regulation of DNA-templated transcription"/>
    <property type="evidence" value="ECO:0007669"/>
    <property type="project" value="TreeGrafter"/>
</dbReference>
<dbReference type="GO" id="GO:0043186">
    <property type="term" value="C:P granule"/>
    <property type="evidence" value="ECO:0007669"/>
    <property type="project" value="TreeGrafter"/>
</dbReference>
<evidence type="ECO:0000256" key="5">
    <source>
        <dbReference type="ARBA" id="ARBA00022782"/>
    </source>
</evidence>
<dbReference type="GO" id="GO:0030154">
    <property type="term" value="P:cell differentiation"/>
    <property type="evidence" value="ECO:0007669"/>
    <property type="project" value="UniProtKB-KW"/>
</dbReference>
<dbReference type="EnsemblMetazoa" id="ACUA001343-RA">
    <property type="protein sequence ID" value="ACUA001343-PA"/>
    <property type="gene ID" value="ACUA001343"/>
</dbReference>
<name>A0A182LT72_9DIPT</name>
<feature type="compositionally biased region" description="Polar residues" evidence="9">
    <location>
        <begin position="12"/>
        <end position="26"/>
    </location>
</feature>
<dbReference type="VEuPathDB" id="VectorBase:ACUA001343"/>
<keyword evidence="12" id="KW-1185">Reference proteome</keyword>
<keyword evidence="4" id="KW-0963">Cytoplasm</keyword>
<evidence type="ECO:0000256" key="6">
    <source>
        <dbReference type="ARBA" id="ARBA00023125"/>
    </source>
</evidence>
<dbReference type="GO" id="GO:0034587">
    <property type="term" value="P:piRNA processing"/>
    <property type="evidence" value="ECO:0007669"/>
    <property type="project" value="TreeGrafter"/>
</dbReference>
<feature type="domain" description="Maelstrom" evidence="10">
    <location>
        <begin position="82"/>
        <end position="284"/>
    </location>
</feature>
<dbReference type="GO" id="GO:0005634">
    <property type="term" value="C:nucleus"/>
    <property type="evidence" value="ECO:0007669"/>
    <property type="project" value="UniProtKB-SubCell"/>
</dbReference>
<evidence type="ECO:0000259" key="10">
    <source>
        <dbReference type="Pfam" id="PF13017"/>
    </source>
</evidence>
<feature type="region of interest" description="Disordered" evidence="9">
    <location>
        <begin position="415"/>
        <end position="439"/>
    </location>
</feature>
<dbReference type="EMBL" id="AXCM01000726">
    <property type="status" value="NOT_ANNOTATED_CDS"/>
    <property type="molecule type" value="Genomic_DNA"/>
</dbReference>